<evidence type="ECO:0000256" key="2">
    <source>
        <dbReference type="ARBA" id="ARBA00022837"/>
    </source>
</evidence>
<comment type="caution">
    <text evidence="5">The sequence shown here is derived from an EMBL/GenBank/DDBJ whole genome shotgun (WGS) entry which is preliminary data.</text>
</comment>
<keyword evidence="1" id="KW-0479">Metal-binding</keyword>
<evidence type="ECO:0000313" key="6">
    <source>
        <dbReference type="Proteomes" id="UP000688137"/>
    </source>
</evidence>
<feature type="transmembrane region" description="Helical" evidence="3">
    <location>
        <begin position="362"/>
        <end position="379"/>
    </location>
</feature>
<sequence length="507" mass="58833">MSNKQQQAKDYLTACFQCKGFEPFFVVTKTSLLRILDNMAQKQFDRELADELFERCPTNYKGFVKIEDFIEIVIQADIVLNEKINKANEFIVKQTEELTKLTNKNRSQVLQIRVIGAKNLHQGLINATNKPYVVVHFNQEKKSSRLAHNDILNPIWDETFIFPIKSGNEQTYISILTLDGTNNRSNLIGEVHFGLRELEDQMKHNQWFNIYDRHGSMTSGSLQLELQLLLDEQMFYEQAQQVMQQQILNQQDEKDQYENDLKNLYAPFQNGLLQPKRLIVPDAPQLMFVHEFSKPIIYQGDKKVDLTVYKTPQLSDSRVLQILNQPPESVTTVHPEIDYPARHDLKQKANYGYDHVTKDMKLTAILILLYLLSSIYLCWVKTDFVNITIALCTSLIVGLNYFEKNHLNIFAILIILTLLFDVSWLAAYSGVWWNQNKSENPQQESELITSQRITILVSYFVIVLKITLSCQLWNLKKNIEPLNNHKQFGIGTHLYQANGGHINPFIQ</sequence>
<keyword evidence="6" id="KW-1185">Reference proteome</keyword>
<name>A0A8S1KIR5_PARPR</name>
<feature type="transmembrane region" description="Helical" evidence="3">
    <location>
        <begin position="409"/>
        <end position="433"/>
    </location>
</feature>
<accession>A0A8S1KIR5</accession>
<feature type="transmembrane region" description="Helical" evidence="3">
    <location>
        <begin position="453"/>
        <end position="475"/>
    </location>
</feature>
<gene>
    <name evidence="5" type="ORF">PPRIM_AZ9-3.1.T0220104</name>
</gene>
<evidence type="ECO:0000313" key="5">
    <source>
        <dbReference type="EMBL" id="CAD8054587.1"/>
    </source>
</evidence>
<dbReference type="GO" id="GO:0005509">
    <property type="term" value="F:calcium ion binding"/>
    <property type="evidence" value="ECO:0007669"/>
    <property type="project" value="TreeGrafter"/>
</dbReference>
<dbReference type="GO" id="GO:0016020">
    <property type="term" value="C:membrane"/>
    <property type="evidence" value="ECO:0007669"/>
    <property type="project" value="TreeGrafter"/>
</dbReference>
<feature type="domain" description="C2" evidence="4">
    <location>
        <begin position="94"/>
        <end position="208"/>
    </location>
</feature>
<keyword evidence="3" id="KW-0812">Transmembrane</keyword>
<dbReference type="InterPro" id="IPR000008">
    <property type="entry name" value="C2_dom"/>
</dbReference>
<dbReference type="PROSITE" id="PS50004">
    <property type="entry name" value="C2"/>
    <property type="match status" value="1"/>
</dbReference>
<proteinExistence type="predicted"/>
<dbReference type="AlphaFoldDB" id="A0A8S1KIR5"/>
<evidence type="ECO:0000256" key="3">
    <source>
        <dbReference type="SAM" id="Phobius"/>
    </source>
</evidence>
<keyword evidence="3" id="KW-0472">Membrane</keyword>
<dbReference type="PANTHER" id="PTHR45911">
    <property type="entry name" value="C2 DOMAIN-CONTAINING PROTEIN"/>
    <property type="match status" value="1"/>
</dbReference>
<evidence type="ECO:0000259" key="4">
    <source>
        <dbReference type="PROSITE" id="PS50004"/>
    </source>
</evidence>
<feature type="transmembrane region" description="Helical" evidence="3">
    <location>
        <begin position="385"/>
        <end position="402"/>
    </location>
</feature>
<dbReference type="Pfam" id="PF00168">
    <property type="entry name" value="C2"/>
    <property type="match status" value="1"/>
</dbReference>
<keyword evidence="2" id="KW-0106">Calcium</keyword>
<dbReference type="Proteomes" id="UP000688137">
    <property type="component" value="Unassembled WGS sequence"/>
</dbReference>
<dbReference type="EMBL" id="CAJJDM010000020">
    <property type="protein sequence ID" value="CAD8054587.1"/>
    <property type="molecule type" value="Genomic_DNA"/>
</dbReference>
<evidence type="ECO:0000256" key="1">
    <source>
        <dbReference type="ARBA" id="ARBA00022723"/>
    </source>
</evidence>
<dbReference type="OMA" id="LYAPFQN"/>
<dbReference type="PANTHER" id="PTHR45911:SF4">
    <property type="entry name" value="MULTIPLE C2 AND TRANSMEMBRANE DOMAIN-CONTAINING PROTEIN"/>
    <property type="match status" value="1"/>
</dbReference>
<dbReference type="CDD" id="cd00030">
    <property type="entry name" value="C2"/>
    <property type="match status" value="1"/>
</dbReference>
<dbReference type="SMART" id="SM00239">
    <property type="entry name" value="C2"/>
    <property type="match status" value="1"/>
</dbReference>
<protein>
    <recommendedName>
        <fullName evidence="4">C2 domain-containing protein</fullName>
    </recommendedName>
</protein>
<reference evidence="5" key="1">
    <citation type="submission" date="2021-01" db="EMBL/GenBank/DDBJ databases">
        <authorList>
            <consortium name="Genoscope - CEA"/>
            <person name="William W."/>
        </authorList>
    </citation>
    <scope>NUCLEOTIDE SEQUENCE</scope>
</reference>
<organism evidence="5 6">
    <name type="scientific">Paramecium primaurelia</name>
    <dbReference type="NCBI Taxonomy" id="5886"/>
    <lineage>
        <taxon>Eukaryota</taxon>
        <taxon>Sar</taxon>
        <taxon>Alveolata</taxon>
        <taxon>Ciliophora</taxon>
        <taxon>Intramacronucleata</taxon>
        <taxon>Oligohymenophorea</taxon>
        <taxon>Peniculida</taxon>
        <taxon>Parameciidae</taxon>
        <taxon>Paramecium</taxon>
    </lineage>
</organism>
<keyword evidence="3" id="KW-1133">Transmembrane helix</keyword>